<evidence type="ECO:0000256" key="11">
    <source>
        <dbReference type="ARBA" id="ARBA00022840"/>
    </source>
</evidence>
<dbReference type="SUPFAM" id="SSF55973">
    <property type="entry name" value="S-adenosylmethionine synthetase"/>
    <property type="match status" value="4"/>
</dbReference>
<evidence type="ECO:0000259" key="18">
    <source>
        <dbReference type="Pfam" id="PF02773"/>
    </source>
</evidence>
<dbReference type="Pfam" id="PF00438">
    <property type="entry name" value="S-AdoMet_synt_N"/>
    <property type="match status" value="1"/>
</dbReference>
<evidence type="ECO:0000259" key="17">
    <source>
        <dbReference type="Pfam" id="PF02772"/>
    </source>
</evidence>
<organism evidence="19 20">
    <name type="scientific">Tetradesmus obliquus</name>
    <name type="common">Green alga</name>
    <name type="synonym">Acutodesmus obliquus</name>
    <dbReference type="NCBI Taxonomy" id="3088"/>
    <lineage>
        <taxon>Eukaryota</taxon>
        <taxon>Viridiplantae</taxon>
        <taxon>Chlorophyta</taxon>
        <taxon>core chlorophytes</taxon>
        <taxon>Chlorophyceae</taxon>
        <taxon>CS clade</taxon>
        <taxon>Sphaeropleales</taxon>
        <taxon>Scenedesmaceae</taxon>
        <taxon>Tetradesmus</taxon>
    </lineage>
</organism>
<evidence type="ECO:0000256" key="6">
    <source>
        <dbReference type="ARBA" id="ARBA00012828"/>
    </source>
</evidence>
<dbReference type="PROSITE" id="PS00377">
    <property type="entry name" value="ADOMET_SYNTHASE_2"/>
    <property type="match status" value="1"/>
</dbReference>
<evidence type="ECO:0000256" key="2">
    <source>
        <dbReference type="ARBA" id="ARBA00001946"/>
    </source>
</evidence>
<dbReference type="InterPro" id="IPR022628">
    <property type="entry name" value="S-AdoMet_synt_N"/>
</dbReference>
<reference evidence="19 20" key="1">
    <citation type="submission" date="2023-05" db="EMBL/GenBank/DDBJ databases">
        <title>A 100% complete, gapless, phased diploid assembly of the Scenedesmus obliquus UTEX 3031 genome.</title>
        <authorList>
            <person name="Biondi T.C."/>
            <person name="Hanschen E.R."/>
            <person name="Kwon T."/>
            <person name="Eng W."/>
            <person name="Kruse C.P.S."/>
            <person name="Koehler S.I."/>
            <person name="Kunde Y."/>
            <person name="Gleasner C.D."/>
            <person name="You Mak K.T."/>
            <person name="Polle J."/>
            <person name="Hovde B.T."/>
            <person name="Starkenburg S.R."/>
        </authorList>
    </citation>
    <scope>NUCLEOTIDE SEQUENCE [LARGE SCALE GENOMIC DNA]</scope>
    <source>
        <strain evidence="19 20">DOE0152z</strain>
    </source>
</reference>
<comment type="cofactor">
    <cofactor evidence="2">
        <name>Mg(2+)</name>
        <dbReference type="ChEBI" id="CHEBI:18420"/>
    </cofactor>
</comment>
<keyword evidence="15" id="KW-1133">Transmembrane helix</keyword>
<dbReference type="InterPro" id="IPR022636">
    <property type="entry name" value="S-AdoMet_synthetase_sfam"/>
</dbReference>
<evidence type="ECO:0000256" key="5">
    <source>
        <dbReference type="ARBA" id="ARBA00009685"/>
    </source>
</evidence>
<keyword evidence="11" id="KW-0067">ATP-binding</keyword>
<evidence type="ECO:0000256" key="13">
    <source>
        <dbReference type="ARBA" id="ARBA00022958"/>
    </source>
</evidence>
<feature type="transmembrane region" description="Helical" evidence="15">
    <location>
        <begin position="187"/>
        <end position="209"/>
    </location>
</feature>
<feature type="domain" description="S-adenosylmethionine synthetase C-terminal" evidence="18">
    <location>
        <begin position="279"/>
        <end position="422"/>
    </location>
</feature>
<dbReference type="PIRSF" id="PIRSF000497">
    <property type="entry name" value="MAT"/>
    <property type="match status" value="1"/>
</dbReference>
<dbReference type="Proteomes" id="UP001244341">
    <property type="component" value="Chromosome 8b"/>
</dbReference>
<keyword evidence="7" id="KW-0554">One-carbon metabolism</keyword>
<evidence type="ECO:0000256" key="7">
    <source>
        <dbReference type="ARBA" id="ARBA00022563"/>
    </source>
</evidence>
<comment type="pathway">
    <text evidence="4">Amino-acid biosynthesis; S-adenosyl-L-methionine biosynthesis; S-adenosyl-L-methionine from L-methionine: step 1/1.</text>
</comment>
<keyword evidence="13" id="KW-0630">Potassium</keyword>
<keyword evidence="14" id="KW-0170">Cobalt</keyword>
<keyword evidence="15" id="KW-0812">Transmembrane</keyword>
<evidence type="ECO:0000256" key="15">
    <source>
        <dbReference type="SAM" id="Phobius"/>
    </source>
</evidence>
<dbReference type="PANTHER" id="PTHR11964">
    <property type="entry name" value="S-ADENOSYLMETHIONINE SYNTHETASE"/>
    <property type="match status" value="1"/>
</dbReference>
<dbReference type="HAMAP" id="MF_00086">
    <property type="entry name" value="S_AdoMet_synth1"/>
    <property type="match status" value="1"/>
</dbReference>
<dbReference type="EMBL" id="CP126215">
    <property type="protein sequence ID" value="WIA17548.1"/>
    <property type="molecule type" value="Genomic_DNA"/>
</dbReference>
<comment type="cofactor">
    <cofactor evidence="3">
        <name>K(+)</name>
        <dbReference type="ChEBI" id="CHEBI:29103"/>
    </cofactor>
</comment>
<dbReference type="InterPro" id="IPR022631">
    <property type="entry name" value="ADOMET_SYNTHASE_CS"/>
</dbReference>
<dbReference type="EC" id="2.5.1.6" evidence="6"/>
<evidence type="ECO:0000256" key="1">
    <source>
        <dbReference type="ARBA" id="ARBA00001941"/>
    </source>
</evidence>
<feature type="domain" description="S-adenosylmethionine synthetase N-terminal" evidence="16">
    <location>
        <begin position="8"/>
        <end position="106"/>
    </location>
</feature>
<dbReference type="Gene3D" id="3.30.300.10">
    <property type="match status" value="4"/>
</dbReference>
<evidence type="ECO:0000256" key="14">
    <source>
        <dbReference type="ARBA" id="ARBA00023285"/>
    </source>
</evidence>
<keyword evidence="9" id="KW-0479">Metal-binding</keyword>
<evidence type="ECO:0000256" key="4">
    <source>
        <dbReference type="ARBA" id="ARBA00005224"/>
    </source>
</evidence>
<evidence type="ECO:0000256" key="9">
    <source>
        <dbReference type="ARBA" id="ARBA00022723"/>
    </source>
</evidence>
<evidence type="ECO:0000259" key="16">
    <source>
        <dbReference type="Pfam" id="PF00438"/>
    </source>
</evidence>
<dbReference type="Pfam" id="PF02772">
    <property type="entry name" value="S-AdoMet_synt_M"/>
    <property type="match status" value="2"/>
</dbReference>
<dbReference type="InterPro" id="IPR002133">
    <property type="entry name" value="S-AdoMet_synthetase"/>
</dbReference>
<evidence type="ECO:0000313" key="20">
    <source>
        <dbReference type="Proteomes" id="UP001244341"/>
    </source>
</evidence>
<dbReference type="CDD" id="cd18079">
    <property type="entry name" value="S-AdoMet_synt"/>
    <property type="match status" value="1"/>
</dbReference>
<accession>A0ABY8U7W6</accession>
<evidence type="ECO:0000256" key="10">
    <source>
        <dbReference type="ARBA" id="ARBA00022741"/>
    </source>
</evidence>
<sequence length="431" mass="46749">MANLHGDNFLFTSESVNEGHPDKLCDQVSDAILDACLEQDPLSKVACETATKTGMVMVFGEITTKAKVNYEEIVRKTCKGIGFTSEDVGLDADTCKVLVHIEEQSPDIGQGVHGMGTKTLEETGAGDQGHMFGYACDETDELMPLTHVLATKIGYRLTEVRKNGTCGWLRPDGKTQVTVEYKREGGAVVPVHCVTLLLLLLLLLLFLLLQVTVEYKKEGGAVVPVRVHTILISTQHNPDVSNETIHKELMEHVIKPVVPEKYLDEQTIFHLNPSGRFVIGGPHGDAGLTGRKIIIDTYGGWGAHGGGAFSGKDPTKVDRSGAYIARQAAKSVVAAGLARRCLVQVSYAIGVAEPLSIHVDTYGTAKEGTNDKAILAAVKKAFDFRPGMIAKSLDLMRGGNQRYQKTAAYGHFGRDDPDFTWETVKTLELDA</sequence>
<dbReference type="InterPro" id="IPR022629">
    <property type="entry name" value="S-AdoMet_synt_central"/>
</dbReference>
<dbReference type="PROSITE" id="PS00376">
    <property type="entry name" value="ADOMET_SYNTHASE_1"/>
    <property type="match status" value="1"/>
</dbReference>
<keyword evidence="8" id="KW-0808">Transferase</keyword>
<gene>
    <name evidence="19" type="ORF">OEZ85_014376</name>
</gene>
<feature type="domain" description="S-adenosylmethionine synthetase central" evidence="17">
    <location>
        <begin position="123"/>
        <end position="195"/>
    </location>
</feature>
<evidence type="ECO:0000256" key="12">
    <source>
        <dbReference type="ARBA" id="ARBA00022842"/>
    </source>
</evidence>
<dbReference type="Pfam" id="PF02773">
    <property type="entry name" value="S-AdoMet_synt_C"/>
    <property type="match status" value="1"/>
</dbReference>
<proteinExistence type="inferred from homology"/>
<keyword evidence="10" id="KW-0547">Nucleotide-binding</keyword>
<dbReference type="InterPro" id="IPR022630">
    <property type="entry name" value="S-AdoMet_synt_C"/>
</dbReference>
<evidence type="ECO:0000256" key="8">
    <source>
        <dbReference type="ARBA" id="ARBA00022679"/>
    </source>
</evidence>
<protein>
    <recommendedName>
        <fullName evidence="6">methionine adenosyltransferase</fullName>
        <ecNumber evidence="6">2.5.1.6</ecNumber>
    </recommendedName>
</protein>
<keyword evidence="12" id="KW-0460">Magnesium</keyword>
<name>A0ABY8U7W6_TETOB</name>
<comment type="cofactor">
    <cofactor evidence="1">
        <name>Co(2+)</name>
        <dbReference type="ChEBI" id="CHEBI:48828"/>
    </cofactor>
</comment>
<feature type="domain" description="S-adenosylmethionine synthetase central" evidence="17">
    <location>
        <begin position="210"/>
        <end position="277"/>
    </location>
</feature>
<keyword evidence="15" id="KW-0472">Membrane</keyword>
<evidence type="ECO:0000313" key="19">
    <source>
        <dbReference type="EMBL" id="WIA17548.1"/>
    </source>
</evidence>
<comment type="similarity">
    <text evidence="5">Belongs to the AdoMet synthase family.</text>
</comment>
<evidence type="ECO:0000256" key="3">
    <source>
        <dbReference type="ARBA" id="ARBA00001958"/>
    </source>
</evidence>
<keyword evidence="20" id="KW-1185">Reference proteome</keyword>